<evidence type="ECO:0000313" key="1">
    <source>
        <dbReference type="EMBL" id="KZL64096.1"/>
    </source>
</evidence>
<feature type="non-terminal residue" evidence="1">
    <location>
        <position position="1"/>
    </location>
</feature>
<dbReference type="EMBL" id="LFIW01002711">
    <property type="protein sequence ID" value="KZL64096.1"/>
    <property type="molecule type" value="Genomic_DNA"/>
</dbReference>
<reference evidence="1 2" key="1">
    <citation type="submission" date="2015-06" db="EMBL/GenBank/DDBJ databases">
        <title>Survival trade-offs in plant roots during colonization by closely related pathogenic and mutualistic fungi.</title>
        <authorList>
            <person name="Hacquard S."/>
            <person name="Kracher B."/>
            <person name="Hiruma K."/>
            <person name="Weinman A."/>
            <person name="Muench P."/>
            <person name="Garrido Oter R."/>
            <person name="Ver Loren van Themaat E."/>
            <person name="Dallerey J.-F."/>
            <person name="Damm U."/>
            <person name="Henrissat B."/>
            <person name="Lespinet O."/>
            <person name="Thon M."/>
            <person name="Kemen E."/>
            <person name="McHardy A.C."/>
            <person name="Schulze-Lefert P."/>
            <person name="O'Connell R.J."/>
        </authorList>
    </citation>
    <scope>NUCLEOTIDE SEQUENCE [LARGE SCALE GENOMIC DNA]</scope>
    <source>
        <strain evidence="1 2">MAFF 238704</strain>
    </source>
</reference>
<gene>
    <name evidence="1" type="ORF">CI238_04499</name>
</gene>
<evidence type="ECO:0000313" key="2">
    <source>
        <dbReference type="Proteomes" id="UP000076584"/>
    </source>
</evidence>
<dbReference type="Proteomes" id="UP000076584">
    <property type="component" value="Unassembled WGS sequence"/>
</dbReference>
<sequence length="13" mass="1483">LLLPIYLILIVSI</sequence>
<organism evidence="1 2">
    <name type="scientific">Colletotrichum incanum</name>
    <name type="common">Soybean anthracnose fungus</name>
    <dbReference type="NCBI Taxonomy" id="1573173"/>
    <lineage>
        <taxon>Eukaryota</taxon>
        <taxon>Fungi</taxon>
        <taxon>Dikarya</taxon>
        <taxon>Ascomycota</taxon>
        <taxon>Pezizomycotina</taxon>
        <taxon>Sordariomycetes</taxon>
        <taxon>Hypocreomycetidae</taxon>
        <taxon>Glomerellales</taxon>
        <taxon>Glomerellaceae</taxon>
        <taxon>Colletotrichum</taxon>
        <taxon>Colletotrichum spaethianum species complex</taxon>
    </lineage>
</organism>
<proteinExistence type="predicted"/>
<name>A0A166LZ35_COLIC</name>
<comment type="caution">
    <text evidence="1">The sequence shown here is derived from an EMBL/GenBank/DDBJ whole genome shotgun (WGS) entry which is preliminary data.</text>
</comment>
<keyword evidence="2" id="KW-1185">Reference proteome</keyword>
<protein>
    <submittedName>
        <fullName evidence="1">Uncharacterized protein</fullName>
    </submittedName>
</protein>
<accession>A0A166LZ35</accession>